<dbReference type="Proteomes" id="UP001172645">
    <property type="component" value="Unassembled WGS sequence"/>
</dbReference>
<comment type="caution">
    <text evidence="1">The sequence shown here is derived from an EMBL/GenBank/DDBJ whole genome shotgun (WGS) entry which is preliminary data.</text>
</comment>
<dbReference type="InterPro" id="IPR019596">
    <property type="entry name" value="Phage_Mu_GpM_tail_tub"/>
</dbReference>
<name>A0ABT7JY25_9HYPH</name>
<proteinExistence type="predicted"/>
<evidence type="ECO:0000313" key="1">
    <source>
        <dbReference type="EMBL" id="MDL2401251.1"/>
    </source>
</evidence>
<reference evidence="1" key="1">
    <citation type="submission" date="2023-06" db="EMBL/GenBank/DDBJ databases">
        <title>Phylogenetic Diversity of Rhizobium strains.</title>
        <authorList>
            <person name="Moura F.T."/>
            <person name="Helene L.C.F."/>
            <person name="Hungria M."/>
        </authorList>
    </citation>
    <scope>NUCLEOTIDE SEQUENCE</scope>
    <source>
        <strain evidence="1">CCGE526</strain>
    </source>
</reference>
<evidence type="ECO:0000313" key="2">
    <source>
        <dbReference type="Proteomes" id="UP001172645"/>
    </source>
</evidence>
<organism evidence="1 2">
    <name type="scientific">Rhizobium mayense</name>
    <dbReference type="NCBI Taxonomy" id="1312184"/>
    <lineage>
        <taxon>Bacteria</taxon>
        <taxon>Pseudomonadati</taxon>
        <taxon>Pseudomonadota</taxon>
        <taxon>Alphaproteobacteria</taxon>
        <taxon>Hyphomicrobiales</taxon>
        <taxon>Rhizobiaceae</taxon>
        <taxon>Rhizobium/Agrobacterium group</taxon>
        <taxon>Rhizobium</taxon>
    </lineage>
</organism>
<keyword evidence="2" id="KW-1185">Reference proteome</keyword>
<gene>
    <name evidence="1" type="ORF">PY649_20300</name>
</gene>
<protein>
    <submittedName>
        <fullName evidence="1">Phage tail tube protein</fullName>
    </submittedName>
</protein>
<sequence>MTQVLGIVDITWNGVNVPVEKGAEFRPGGIKNNSVTYGRKTARAQEYQGSLITATTNLEKGQSWSSLYGTNKEGELQVICDTGQTYVWEDAFLSGDIPNITGGDGGKIKLQWEGSTPTEILS</sequence>
<dbReference type="EMBL" id="JARFYM010000017">
    <property type="protein sequence ID" value="MDL2401251.1"/>
    <property type="molecule type" value="Genomic_DNA"/>
</dbReference>
<dbReference type="Pfam" id="PF10618">
    <property type="entry name" value="Tail_tube"/>
    <property type="match status" value="1"/>
</dbReference>
<accession>A0ABT7JY25</accession>
<dbReference type="RefSeq" id="WP_285870443.1">
    <property type="nucleotide sequence ID" value="NZ_JARFYM010000017.1"/>
</dbReference>